<dbReference type="Proteomes" id="UP000729402">
    <property type="component" value="Unassembled WGS sequence"/>
</dbReference>
<gene>
    <name evidence="1" type="ORF">GUJ93_ZPchr0001g30930</name>
</gene>
<dbReference type="OrthoDB" id="1656307at2759"/>
<evidence type="ECO:0000313" key="1">
    <source>
        <dbReference type="EMBL" id="KAG8052507.1"/>
    </source>
</evidence>
<reference evidence="1" key="1">
    <citation type="journal article" date="2021" name="bioRxiv">
        <title>Whole Genome Assembly and Annotation of Northern Wild Rice, Zizania palustris L., Supports a Whole Genome Duplication in the Zizania Genus.</title>
        <authorList>
            <person name="Haas M."/>
            <person name="Kono T."/>
            <person name="Macchietto M."/>
            <person name="Millas R."/>
            <person name="McGilp L."/>
            <person name="Shao M."/>
            <person name="Duquette J."/>
            <person name="Hirsch C.N."/>
            <person name="Kimball J."/>
        </authorList>
    </citation>
    <scope>NUCLEOTIDE SEQUENCE</scope>
    <source>
        <tissue evidence="1">Fresh leaf tissue</tissue>
    </source>
</reference>
<proteinExistence type="predicted"/>
<sequence length="118" mass="13405">MVHSCSCGLSIGDNKEGNALQFFCSSEYLLFVTLQFLREKSTSSNGITKREFKVLNLLEFNSKRKWMSVILRDEDGQILLLCKGADIIVFERLAKNGRLYEANTSNHFNDYGEAVNIT</sequence>
<dbReference type="Pfam" id="PF13246">
    <property type="entry name" value="Cation_ATPase"/>
    <property type="match status" value="1"/>
</dbReference>
<dbReference type="PANTHER" id="PTHR24092">
    <property type="entry name" value="PROBABLE PHOSPHOLIPID-TRANSPORTING ATPASE"/>
    <property type="match status" value="1"/>
</dbReference>
<evidence type="ECO:0000313" key="2">
    <source>
        <dbReference type="Proteomes" id="UP000729402"/>
    </source>
</evidence>
<dbReference type="AlphaFoldDB" id="A0A8J5RR18"/>
<dbReference type="GO" id="GO:0045332">
    <property type="term" value="P:phospholipid translocation"/>
    <property type="evidence" value="ECO:0007669"/>
    <property type="project" value="TreeGrafter"/>
</dbReference>
<dbReference type="GO" id="GO:0005886">
    <property type="term" value="C:plasma membrane"/>
    <property type="evidence" value="ECO:0007669"/>
    <property type="project" value="TreeGrafter"/>
</dbReference>
<organism evidence="1 2">
    <name type="scientific">Zizania palustris</name>
    <name type="common">Northern wild rice</name>
    <dbReference type="NCBI Taxonomy" id="103762"/>
    <lineage>
        <taxon>Eukaryota</taxon>
        <taxon>Viridiplantae</taxon>
        <taxon>Streptophyta</taxon>
        <taxon>Embryophyta</taxon>
        <taxon>Tracheophyta</taxon>
        <taxon>Spermatophyta</taxon>
        <taxon>Magnoliopsida</taxon>
        <taxon>Liliopsida</taxon>
        <taxon>Poales</taxon>
        <taxon>Poaceae</taxon>
        <taxon>BOP clade</taxon>
        <taxon>Oryzoideae</taxon>
        <taxon>Oryzeae</taxon>
        <taxon>Zizaniinae</taxon>
        <taxon>Zizania</taxon>
    </lineage>
</organism>
<name>A0A8J5RR18_ZIZPA</name>
<reference evidence="1" key="2">
    <citation type="submission" date="2021-02" db="EMBL/GenBank/DDBJ databases">
        <authorList>
            <person name="Kimball J.A."/>
            <person name="Haas M.W."/>
            <person name="Macchietto M."/>
            <person name="Kono T."/>
            <person name="Duquette J."/>
            <person name="Shao M."/>
        </authorList>
    </citation>
    <scope>NUCLEOTIDE SEQUENCE</scope>
    <source>
        <tissue evidence="1">Fresh leaf tissue</tissue>
    </source>
</reference>
<dbReference type="PANTHER" id="PTHR24092:SF150">
    <property type="entry name" value="PHOSPHOLIPID-TRANSPORTING ATPASE"/>
    <property type="match status" value="1"/>
</dbReference>
<protein>
    <submittedName>
        <fullName evidence="1">Uncharacterized protein</fullName>
    </submittedName>
</protein>
<keyword evidence="2" id="KW-1185">Reference proteome</keyword>
<accession>A0A8J5RR18</accession>
<comment type="caution">
    <text evidence="1">The sequence shown here is derived from an EMBL/GenBank/DDBJ whole genome shotgun (WGS) entry which is preliminary data.</text>
</comment>
<dbReference type="EMBL" id="JAAALK010000288">
    <property type="protein sequence ID" value="KAG8052507.1"/>
    <property type="molecule type" value="Genomic_DNA"/>
</dbReference>
<dbReference type="GO" id="GO:0140326">
    <property type="term" value="F:ATPase-coupled intramembrane lipid transporter activity"/>
    <property type="evidence" value="ECO:0007669"/>
    <property type="project" value="TreeGrafter"/>
</dbReference>